<dbReference type="Proteomes" id="UP000192276">
    <property type="component" value="Unassembled WGS sequence"/>
</dbReference>
<evidence type="ECO:0008006" key="3">
    <source>
        <dbReference type="Google" id="ProtNLM"/>
    </source>
</evidence>
<organism evidence="1 2">
    <name type="scientific">Niastella populi</name>
    <dbReference type="NCBI Taxonomy" id="550983"/>
    <lineage>
        <taxon>Bacteria</taxon>
        <taxon>Pseudomonadati</taxon>
        <taxon>Bacteroidota</taxon>
        <taxon>Chitinophagia</taxon>
        <taxon>Chitinophagales</taxon>
        <taxon>Chitinophagaceae</taxon>
        <taxon>Niastella</taxon>
    </lineage>
</organism>
<dbReference type="OrthoDB" id="9779968at2"/>
<gene>
    <name evidence="1" type="ORF">A4R26_15900</name>
</gene>
<dbReference type="AlphaFoldDB" id="A0A1V9G1U6"/>
<proteinExistence type="predicted"/>
<dbReference type="EMBL" id="LWBP01000089">
    <property type="protein sequence ID" value="OQP64534.1"/>
    <property type="molecule type" value="Genomic_DNA"/>
</dbReference>
<name>A0A1V9G1U6_9BACT</name>
<dbReference type="Pfam" id="PF07394">
    <property type="entry name" value="DUF1501"/>
    <property type="match status" value="1"/>
</dbReference>
<dbReference type="InterPro" id="IPR010869">
    <property type="entry name" value="DUF1501"/>
</dbReference>
<comment type="caution">
    <text evidence="1">The sequence shown here is derived from an EMBL/GenBank/DDBJ whole genome shotgun (WGS) entry which is preliminary data.</text>
</comment>
<dbReference type="STRING" id="550983.A4R26_15900"/>
<protein>
    <recommendedName>
        <fullName evidence="3">Twin-arginine translocation pathway signal</fullName>
    </recommendedName>
</protein>
<reference evidence="2" key="1">
    <citation type="submission" date="2016-04" db="EMBL/GenBank/DDBJ databases">
        <authorList>
            <person name="Chen L."/>
            <person name="Zhuang W."/>
            <person name="Wang G."/>
        </authorList>
    </citation>
    <scope>NUCLEOTIDE SEQUENCE [LARGE SCALE GENOMIC DNA]</scope>
    <source>
        <strain evidence="2">208</strain>
    </source>
</reference>
<dbReference type="RefSeq" id="WP_081163523.1">
    <property type="nucleotide sequence ID" value="NZ_LWBP01000089.1"/>
</dbReference>
<dbReference type="PANTHER" id="PTHR43737:SF1">
    <property type="entry name" value="DUF1501 DOMAIN-CONTAINING PROTEIN"/>
    <property type="match status" value="1"/>
</dbReference>
<accession>A0A1V9G1U6</accession>
<dbReference type="PANTHER" id="PTHR43737">
    <property type="entry name" value="BLL7424 PROTEIN"/>
    <property type="match status" value="1"/>
</dbReference>
<keyword evidence="2" id="KW-1185">Reference proteome</keyword>
<evidence type="ECO:0000313" key="1">
    <source>
        <dbReference type="EMBL" id="OQP64534.1"/>
    </source>
</evidence>
<evidence type="ECO:0000313" key="2">
    <source>
        <dbReference type="Proteomes" id="UP000192276"/>
    </source>
</evidence>
<sequence>MKRRRFLRDTITGVVLPSFLQGISLKALAGLPGVHARHAAQTDDRVLVLIQLAGGNDGINTVIPFDQYSAYTAARPNIYLPQEKVLRLNGFDASAFNPAMTNMHQLFNEGKLGVVQAVSYPKPNFSHFRATDIWMTGSDSDKVLSSGWAGRFLNDVYPQFPDNYPNDAMPDPLAIQVGSVVSTTLQGPLFTMGMAITNPAGFYKLVEGKVNVNANSRWGEQLDYIELMSQKTDQYATVIKTAAKKVPAQSPAYPATGKNPLADQLKIVARLIAGGLKTKVYMVSTGSFDTHAKQTEADTTTGTHAKLLARVSEAIGAFVNDLQFLQIGDRVMGMTFSEFGRRIKSNASGGTDHGVAAPVFYFGNNVKAGVIGSNPIIPENATVNDNVPMQHDFRSLYATVLQHWLKMPAEEVQQILMGNYPMLPIV</sequence>